<comment type="subunit">
    <text evidence="3">Homodimer.</text>
</comment>
<dbReference type="InterPro" id="IPR036038">
    <property type="entry name" value="Aminotransferase-like"/>
</dbReference>
<evidence type="ECO:0000256" key="1">
    <source>
        <dbReference type="ARBA" id="ARBA00001933"/>
    </source>
</evidence>
<dbReference type="InterPro" id="IPR043131">
    <property type="entry name" value="BCAT-like_N"/>
</dbReference>
<dbReference type="InterPro" id="IPR017824">
    <property type="entry name" value="Aminodeoxychorismate_lyase_IV"/>
</dbReference>
<protein>
    <recommendedName>
        <fullName evidence="8 10">Aminodeoxychorismate lyase</fullName>
        <ecNumber evidence="8 10">4.1.3.38</ecNumber>
    </recommendedName>
</protein>
<comment type="similarity">
    <text evidence="2">Belongs to the class-IV pyridoxal-phosphate-dependent aminotransferase family.</text>
</comment>
<reference evidence="11" key="1">
    <citation type="submission" date="2023-08" db="EMBL/GenBank/DDBJ databases">
        <title>Emergence of clinically-relevant ST2 carbapenem-resistant Acinetobacter baumannii strains in hospital sewages in Zhejiang, East of China.</title>
        <authorList>
            <person name="Kaichao C."/>
            <person name="Zhang R."/>
        </authorList>
    </citation>
    <scope>NUCLEOTIDE SEQUENCE</scope>
    <source>
        <strain evidence="11">M-RB-37</strain>
    </source>
</reference>
<dbReference type="RefSeq" id="WP_308981377.1">
    <property type="nucleotide sequence ID" value="NZ_JAVIDL010000012.1"/>
</dbReference>
<evidence type="ECO:0000256" key="10">
    <source>
        <dbReference type="NCBIfam" id="TIGR03461"/>
    </source>
</evidence>
<dbReference type="InterPro" id="IPR001544">
    <property type="entry name" value="Aminotrans_IV"/>
</dbReference>
<dbReference type="InterPro" id="IPR050571">
    <property type="entry name" value="Class-IV_PLP-Dep_Aminotrnsfr"/>
</dbReference>
<comment type="cofactor">
    <cofactor evidence="1">
        <name>pyridoxal 5'-phosphate</name>
        <dbReference type="ChEBI" id="CHEBI:597326"/>
    </cofactor>
</comment>
<proteinExistence type="inferred from homology"/>
<dbReference type="GO" id="GO:0005829">
    <property type="term" value="C:cytosol"/>
    <property type="evidence" value="ECO:0007669"/>
    <property type="project" value="TreeGrafter"/>
</dbReference>
<evidence type="ECO:0000256" key="5">
    <source>
        <dbReference type="ARBA" id="ARBA00022909"/>
    </source>
</evidence>
<dbReference type="InterPro" id="IPR043132">
    <property type="entry name" value="BCAT-like_C"/>
</dbReference>
<evidence type="ECO:0000256" key="4">
    <source>
        <dbReference type="ARBA" id="ARBA00022898"/>
    </source>
</evidence>
<dbReference type="EC" id="4.1.3.38" evidence="8 10"/>
<comment type="caution">
    <text evidence="11">The sequence shown here is derived from an EMBL/GenBank/DDBJ whole genome shotgun (WGS) entry which is preliminary data.</text>
</comment>
<evidence type="ECO:0000313" key="12">
    <source>
        <dbReference type="Proteomes" id="UP001243844"/>
    </source>
</evidence>
<dbReference type="GO" id="GO:0030170">
    <property type="term" value="F:pyridoxal phosphate binding"/>
    <property type="evidence" value="ECO:0007669"/>
    <property type="project" value="InterPro"/>
</dbReference>
<dbReference type="EMBL" id="JAVIDL010000012">
    <property type="protein sequence ID" value="MDQ8935684.1"/>
    <property type="molecule type" value="Genomic_DNA"/>
</dbReference>
<keyword evidence="4" id="KW-0663">Pyridoxal phosphate</keyword>
<keyword evidence="5" id="KW-0289">Folate biosynthesis</keyword>
<gene>
    <name evidence="11" type="primary">pabC</name>
    <name evidence="11" type="ORF">RFH47_08075</name>
</gene>
<evidence type="ECO:0000313" key="11">
    <source>
        <dbReference type="EMBL" id="MDQ8935684.1"/>
    </source>
</evidence>
<comment type="catalytic activity">
    <reaction evidence="9">
        <text>4-amino-4-deoxychorismate = 4-aminobenzoate + pyruvate + H(+)</text>
        <dbReference type="Rhea" id="RHEA:16201"/>
        <dbReference type="ChEBI" id="CHEBI:15361"/>
        <dbReference type="ChEBI" id="CHEBI:15378"/>
        <dbReference type="ChEBI" id="CHEBI:17836"/>
        <dbReference type="ChEBI" id="CHEBI:58406"/>
        <dbReference type="EC" id="4.1.3.38"/>
    </reaction>
</comment>
<evidence type="ECO:0000256" key="6">
    <source>
        <dbReference type="ARBA" id="ARBA00023239"/>
    </source>
</evidence>
<dbReference type="NCBIfam" id="TIGR03461">
    <property type="entry name" value="pabC_Proteo"/>
    <property type="match status" value="1"/>
</dbReference>
<dbReference type="AlphaFoldDB" id="A0AAW8J940"/>
<dbReference type="Gene3D" id="3.20.10.10">
    <property type="entry name" value="D-amino Acid Aminotransferase, subunit A, domain 2"/>
    <property type="match status" value="1"/>
</dbReference>
<evidence type="ECO:0000256" key="2">
    <source>
        <dbReference type="ARBA" id="ARBA00009320"/>
    </source>
</evidence>
<dbReference type="PANTHER" id="PTHR42743">
    <property type="entry name" value="AMINO-ACID AMINOTRANSFERASE"/>
    <property type="match status" value="1"/>
</dbReference>
<dbReference type="Pfam" id="PF01063">
    <property type="entry name" value="Aminotran_4"/>
    <property type="match status" value="1"/>
</dbReference>
<dbReference type="Proteomes" id="UP001243844">
    <property type="component" value="Unassembled WGS sequence"/>
</dbReference>
<name>A0AAW8J940_9GAMM</name>
<dbReference type="GO" id="GO:0008153">
    <property type="term" value="P:4-aminobenzoate biosynthetic process"/>
    <property type="evidence" value="ECO:0007669"/>
    <property type="project" value="UniProtKB-UniRule"/>
</dbReference>
<dbReference type="GO" id="GO:0008696">
    <property type="term" value="F:4-amino-4-deoxychorismate lyase activity"/>
    <property type="evidence" value="ECO:0007669"/>
    <property type="project" value="UniProtKB-UniRule"/>
</dbReference>
<keyword evidence="6 11" id="KW-0456">Lyase</keyword>
<dbReference type="Gene3D" id="3.30.470.10">
    <property type="match status" value="1"/>
</dbReference>
<evidence type="ECO:0000256" key="8">
    <source>
        <dbReference type="ARBA" id="ARBA00035676"/>
    </source>
</evidence>
<evidence type="ECO:0000256" key="3">
    <source>
        <dbReference type="ARBA" id="ARBA00011738"/>
    </source>
</evidence>
<dbReference type="SUPFAM" id="SSF56752">
    <property type="entry name" value="D-aminoacid aminotransferase-like PLP-dependent enzymes"/>
    <property type="match status" value="1"/>
</dbReference>
<evidence type="ECO:0000256" key="7">
    <source>
        <dbReference type="ARBA" id="ARBA00035633"/>
    </source>
</evidence>
<evidence type="ECO:0000256" key="9">
    <source>
        <dbReference type="ARBA" id="ARBA00049529"/>
    </source>
</evidence>
<sequence length="274" mass="31399">MQVCFKNAVPVQSVDLMDRAFHYGDGCFSTVAVIDDVVLLHQRHIDRLKNAAKQLALDLDFALIERSLQQLRQNHGVLNGSLKMLISRGVGQRGYGFPDHCADFYLFYYPNQRREFVAEYIHSGVLKTQMGLRTAQLVGVKSLNCLEQVLFKHEAEQQQWTEALVTDLKQHVVEGISSNCFFYINDVWVSPLLSDNGVHGVMRAEILQRMQQHQLNYQLRHVDVAEIAQIESLFFCNALAPMKIVQKFQQRELAVQPCVELFNTLKLNQLDSYA</sequence>
<organism evidence="11 12">
    <name type="scientific">Acinetobacter rudis</name>
    <dbReference type="NCBI Taxonomy" id="632955"/>
    <lineage>
        <taxon>Bacteria</taxon>
        <taxon>Pseudomonadati</taxon>
        <taxon>Pseudomonadota</taxon>
        <taxon>Gammaproteobacteria</taxon>
        <taxon>Moraxellales</taxon>
        <taxon>Moraxellaceae</taxon>
        <taxon>Acinetobacter</taxon>
    </lineage>
</organism>
<comment type="pathway">
    <text evidence="7">Cofactor biosynthesis; tetrahydrofolate biosynthesis; 4-aminobenzoate from chorismate: step 2/2.</text>
</comment>
<accession>A0AAW8J940</accession>
<dbReference type="PANTHER" id="PTHR42743:SF2">
    <property type="entry name" value="AMINODEOXYCHORISMATE LYASE"/>
    <property type="match status" value="1"/>
</dbReference>
<dbReference type="GO" id="GO:0046656">
    <property type="term" value="P:folic acid biosynthetic process"/>
    <property type="evidence" value="ECO:0007669"/>
    <property type="project" value="UniProtKB-KW"/>
</dbReference>